<dbReference type="GO" id="GO:0032259">
    <property type="term" value="P:methylation"/>
    <property type="evidence" value="ECO:0007669"/>
    <property type="project" value="UniProtKB-KW"/>
</dbReference>
<dbReference type="EMBL" id="CP043538">
    <property type="protein sequence ID" value="QGY02504.1"/>
    <property type="molecule type" value="Genomic_DNA"/>
</dbReference>
<proteinExistence type="predicted"/>
<evidence type="ECO:0000259" key="1">
    <source>
        <dbReference type="Pfam" id="PF13649"/>
    </source>
</evidence>
<dbReference type="Pfam" id="PF13649">
    <property type="entry name" value="Methyltransf_25"/>
    <property type="match status" value="1"/>
</dbReference>
<reference evidence="2 3" key="2">
    <citation type="journal article" date="2013" name="Genome Announc.">
        <title>Draft Genome Sequence of Methylobacterium mesophilicum Strain SR1.6/6, Isolated from Citrus sinensis.</title>
        <authorList>
            <person name="Marinho Almeida D."/>
            <person name="Dini-Andreote F."/>
            <person name="Camargo Neves A.A."/>
            <person name="Juca Ramos R.T."/>
            <person name="Andreote F.D."/>
            <person name="Carneiro A.R."/>
            <person name="Oliveira de Souza Lima A."/>
            <person name="Caracciolo Gomes de Sa P.H."/>
            <person name="Ribeiro Barbosa M.S."/>
            <person name="Araujo W.L."/>
            <person name="Silva A."/>
        </authorList>
    </citation>
    <scope>NUCLEOTIDE SEQUENCE [LARGE SCALE GENOMIC DNA]</scope>
    <source>
        <strain evidence="2 3">SR1.6/6</strain>
    </source>
</reference>
<accession>A0A6B9FMU8</accession>
<gene>
    <name evidence="2" type="ORF">MMSR116_11940</name>
</gene>
<keyword evidence="2" id="KW-0808">Transferase</keyword>
<sequence length="301" mass="33544">MDRLKAILAEAQTRLAVDPSTRTVDWLALELGATFDEAVVEGQLPDFQKLCRSHPLAETFLLDPYARRAFEKPRGYAGDAVMLDYIYRPDQSSLDGLAGILHAATTTLPNAKSILWRQDYLATLIENSMRRCDNPEILSVASGHMRELDRLRALTNQTNASFTALDTDAASLSEVKSAYPEYNIATCVGNCLSLPRLKRIRSQYDLIYSAGLFDYLQDATAIKIIAAMVKRLKPGGIVSIGNFSRDSHGRGFMAGFLDWCLIYRDENDLRALADAACPKAPIRIFRDQPGNVVYLEVFAER</sequence>
<dbReference type="SUPFAM" id="SSF53335">
    <property type="entry name" value="S-adenosyl-L-methionine-dependent methyltransferases"/>
    <property type="match status" value="1"/>
</dbReference>
<feature type="domain" description="Methyltransferase" evidence="1">
    <location>
        <begin position="137"/>
        <end position="236"/>
    </location>
</feature>
<protein>
    <submittedName>
        <fullName evidence="2">Class I SAM-dependent methyltransferase</fullName>
    </submittedName>
</protein>
<reference evidence="2 3" key="1">
    <citation type="journal article" date="2012" name="Genet. Mol. Biol.">
        <title>Analysis of 16S rRNA and mxaF genes revealing insights into Methylobacterium niche-specific plant association.</title>
        <authorList>
            <person name="Dourado M.N."/>
            <person name="Andreote F.D."/>
            <person name="Dini-Andreote F."/>
            <person name="Conti R."/>
            <person name="Araujo J.M."/>
            <person name="Araujo W.L."/>
        </authorList>
    </citation>
    <scope>NUCLEOTIDE SEQUENCE [LARGE SCALE GENOMIC DNA]</scope>
    <source>
        <strain evidence="2 3">SR1.6/6</strain>
    </source>
</reference>
<evidence type="ECO:0000313" key="2">
    <source>
        <dbReference type="EMBL" id="QGY02504.1"/>
    </source>
</evidence>
<organism evidence="2 3">
    <name type="scientific">Methylobacterium mesophilicum SR1.6/6</name>
    <dbReference type="NCBI Taxonomy" id="908290"/>
    <lineage>
        <taxon>Bacteria</taxon>
        <taxon>Pseudomonadati</taxon>
        <taxon>Pseudomonadota</taxon>
        <taxon>Alphaproteobacteria</taxon>
        <taxon>Hyphomicrobiales</taxon>
        <taxon>Methylobacteriaceae</taxon>
        <taxon>Methylobacterium</taxon>
    </lineage>
</organism>
<dbReference type="AlphaFoldDB" id="A0A6B9FMU8"/>
<dbReference type="GO" id="GO:0008168">
    <property type="term" value="F:methyltransferase activity"/>
    <property type="evidence" value="ECO:0007669"/>
    <property type="project" value="UniProtKB-KW"/>
</dbReference>
<name>A0A6B9FMU8_9HYPH</name>
<dbReference type="InterPro" id="IPR041698">
    <property type="entry name" value="Methyltransf_25"/>
</dbReference>
<dbReference type="InterPro" id="IPR029063">
    <property type="entry name" value="SAM-dependent_MTases_sf"/>
</dbReference>
<evidence type="ECO:0000313" key="3">
    <source>
        <dbReference type="Proteomes" id="UP000012488"/>
    </source>
</evidence>
<dbReference type="KEGG" id="mmes:MMSR116_11940"/>
<dbReference type="Proteomes" id="UP000012488">
    <property type="component" value="Chromosome"/>
</dbReference>
<dbReference type="Gene3D" id="3.40.50.150">
    <property type="entry name" value="Vaccinia Virus protein VP39"/>
    <property type="match status" value="1"/>
</dbReference>
<dbReference type="RefSeq" id="WP_158168864.1">
    <property type="nucleotide sequence ID" value="NZ_CP043538.1"/>
</dbReference>
<dbReference type="OrthoDB" id="428497at2"/>
<keyword evidence="2" id="KW-0489">Methyltransferase</keyword>